<accession>A0AAN9SBX5</accession>
<sequence>MSKFKRMIKEANPPCMTWQNEIEQFDESVKLAVAISQRLRKERKRSSGLEKISRTLKMLRTAISSLSVLLASAISSAVSEN</sequence>
<dbReference type="EMBL" id="JAYMYS010000005">
    <property type="protein sequence ID" value="KAK7393086.1"/>
    <property type="molecule type" value="Genomic_DNA"/>
</dbReference>
<organism evidence="1 2">
    <name type="scientific">Psophocarpus tetragonolobus</name>
    <name type="common">Winged bean</name>
    <name type="synonym">Dolichos tetragonolobus</name>
    <dbReference type="NCBI Taxonomy" id="3891"/>
    <lineage>
        <taxon>Eukaryota</taxon>
        <taxon>Viridiplantae</taxon>
        <taxon>Streptophyta</taxon>
        <taxon>Embryophyta</taxon>
        <taxon>Tracheophyta</taxon>
        <taxon>Spermatophyta</taxon>
        <taxon>Magnoliopsida</taxon>
        <taxon>eudicotyledons</taxon>
        <taxon>Gunneridae</taxon>
        <taxon>Pentapetalae</taxon>
        <taxon>rosids</taxon>
        <taxon>fabids</taxon>
        <taxon>Fabales</taxon>
        <taxon>Fabaceae</taxon>
        <taxon>Papilionoideae</taxon>
        <taxon>50 kb inversion clade</taxon>
        <taxon>NPAAA clade</taxon>
        <taxon>indigoferoid/millettioid clade</taxon>
        <taxon>Phaseoleae</taxon>
        <taxon>Psophocarpus</taxon>
    </lineage>
</organism>
<dbReference type="Proteomes" id="UP001386955">
    <property type="component" value="Unassembled WGS sequence"/>
</dbReference>
<evidence type="ECO:0000313" key="2">
    <source>
        <dbReference type="Proteomes" id="UP001386955"/>
    </source>
</evidence>
<keyword evidence="2" id="KW-1185">Reference proteome</keyword>
<dbReference type="AlphaFoldDB" id="A0AAN9SBX5"/>
<name>A0AAN9SBX5_PSOTE</name>
<gene>
    <name evidence="1" type="ORF">VNO78_21538</name>
</gene>
<evidence type="ECO:0000313" key="1">
    <source>
        <dbReference type="EMBL" id="KAK7393086.1"/>
    </source>
</evidence>
<proteinExistence type="predicted"/>
<protein>
    <submittedName>
        <fullName evidence="1">Uncharacterized protein</fullName>
    </submittedName>
</protein>
<reference evidence="1 2" key="1">
    <citation type="submission" date="2024-01" db="EMBL/GenBank/DDBJ databases">
        <title>The genomes of 5 underutilized Papilionoideae crops provide insights into root nodulation and disease resistanc.</title>
        <authorList>
            <person name="Jiang F."/>
        </authorList>
    </citation>
    <scope>NUCLEOTIDE SEQUENCE [LARGE SCALE GENOMIC DNA]</scope>
    <source>
        <strain evidence="1">DUOXIRENSHENG_FW03</strain>
        <tissue evidence="1">Leaves</tissue>
    </source>
</reference>
<comment type="caution">
    <text evidence="1">The sequence shown here is derived from an EMBL/GenBank/DDBJ whole genome shotgun (WGS) entry which is preliminary data.</text>
</comment>